<accession>A0A067BR07</accession>
<dbReference type="Proteomes" id="UP000030745">
    <property type="component" value="Unassembled WGS sequence"/>
</dbReference>
<dbReference type="SMART" id="SM00050">
    <property type="entry name" value="DISIN"/>
    <property type="match status" value="1"/>
</dbReference>
<dbReference type="KEGG" id="spar:SPRG_14051"/>
<dbReference type="InterPro" id="IPR036436">
    <property type="entry name" value="Disintegrin_dom_sf"/>
</dbReference>
<protein>
    <recommendedName>
        <fullName evidence="2">Disintegrin domain-containing protein</fullName>
    </recommendedName>
</protein>
<feature type="signal peptide" evidence="1">
    <location>
        <begin position="1"/>
        <end position="16"/>
    </location>
</feature>
<feature type="chain" id="PRO_5001637008" description="Disintegrin domain-containing protein" evidence="1">
    <location>
        <begin position="17"/>
        <end position="462"/>
    </location>
</feature>
<proteinExistence type="predicted"/>
<reference evidence="3 4" key="1">
    <citation type="journal article" date="2013" name="PLoS Genet.">
        <title>Distinctive expansion of potential virulence genes in the genome of the oomycete fish pathogen Saprolegnia parasitica.</title>
        <authorList>
            <person name="Jiang R.H."/>
            <person name="de Bruijn I."/>
            <person name="Haas B.J."/>
            <person name="Belmonte R."/>
            <person name="Lobach L."/>
            <person name="Christie J."/>
            <person name="van den Ackerveken G."/>
            <person name="Bottin A."/>
            <person name="Bulone V."/>
            <person name="Diaz-Moreno S.M."/>
            <person name="Dumas B."/>
            <person name="Fan L."/>
            <person name="Gaulin E."/>
            <person name="Govers F."/>
            <person name="Grenville-Briggs L.J."/>
            <person name="Horner N.R."/>
            <person name="Levin J.Z."/>
            <person name="Mammella M."/>
            <person name="Meijer H.J."/>
            <person name="Morris P."/>
            <person name="Nusbaum C."/>
            <person name="Oome S."/>
            <person name="Phillips A.J."/>
            <person name="van Rooyen D."/>
            <person name="Rzeszutek E."/>
            <person name="Saraiva M."/>
            <person name="Secombes C.J."/>
            <person name="Seidl M.F."/>
            <person name="Snel B."/>
            <person name="Stassen J.H."/>
            <person name="Sykes S."/>
            <person name="Tripathy S."/>
            <person name="van den Berg H."/>
            <person name="Vega-Arreguin J.C."/>
            <person name="Wawra S."/>
            <person name="Young S.K."/>
            <person name="Zeng Q."/>
            <person name="Dieguez-Uribeondo J."/>
            <person name="Russ C."/>
            <person name="Tyler B.M."/>
            <person name="van West P."/>
        </authorList>
    </citation>
    <scope>NUCLEOTIDE SEQUENCE [LARGE SCALE GENOMIC DNA]</scope>
    <source>
        <strain evidence="3 4">CBS 223.65</strain>
    </source>
</reference>
<evidence type="ECO:0000259" key="2">
    <source>
        <dbReference type="PROSITE" id="PS50214"/>
    </source>
</evidence>
<dbReference type="SUPFAM" id="SSF57552">
    <property type="entry name" value="Blood coagulation inhibitor (disintegrin)"/>
    <property type="match status" value="1"/>
</dbReference>
<evidence type="ECO:0000313" key="4">
    <source>
        <dbReference type="Proteomes" id="UP000030745"/>
    </source>
</evidence>
<dbReference type="OrthoDB" id="5951731at2759"/>
<dbReference type="InterPro" id="IPR001762">
    <property type="entry name" value="Disintegrin_dom"/>
</dbReference>
<dbReference type="STRING" id="695850.A0A067BR07"/>
<dbReference type="EMBL" id="KK583299">
    <property type="protein sequence ID" value="KDO20959.1"/>
    <property type="molecule type" value="Genomic_DNA"/>
</dbReference>
<dbReference type="AlphaFoldDB" id="A0A067BR07"/>
<gene>
    <name evidence="3" type="ORF">SPRG_14051</name>
</gene>
<dbReference type="GeneID" id="24135881"/>
<evidence type="ECO:0000256" key="1">
    <source>
        <dbReference type="SAM" id="SignalP"/>
    </source>
</evidence>
<feature type="domain" description="Disintegrin" evidence="2">
    <location>
        <begin position="56"/>
        <end position="159"/>
    </location>
</feature>
<keyword evidence="4" id="KW-1185">Reference proteome</keyword>
<dbReference type="PROSITE" id="PS50214">
    <property type="entry name" value="DISINTEGRIN_2"/>
    <property type="match status" value="1"/>
</dbReference>
<sequence length="462" mass="47321">MMQRLALLLLAATATGFELLEASATQCLTVDNCLSVPCYTSACADGYCQYTQVRKGTKCPKQSCSNGSPCDDDDNDVCNAHGECLNAFKTYGVKCPGKSCSNGGACDDDDNDFCDARGECVSAFKPARTTCRPSTGGCDVAETCSGSSGTCPPDKFANKGARCAGTSTGGACDGQDVCDGNGQCIDIYLPSTTVCRKAASTCDVAESCTGSAGACPADAYASAHTPCVGALNSGFCDDQDYCDGNGKCVDKFKSSTVVCRAATGVCDVAEIVATSCTGAFNIGDCDAADHCDGKGKCVDAYLPSSTIKCPADAFASSKTKCKGTCNDNPCDGDDYCDGNGACVDGYADSSVTCSGTSSGNVCDGIDRCDGGGNCVDRFLKNVVCQKPVGYARPTYCNGKQATCPVAYLDTNLRDAAPELVATHERSAPAFLLGLLCAAAVGVAFVTMRSSHGPIEHDGYVAM</sequence>
<dbReference type="PANTHER" id="PTHR11905:SF159">
    <property type="entry name" value="ADAM METALLOPROTEASE"/>
    <property type="match status" value="1"/>
</dbReference>
<name>A0A067BR07_SAPPC</name>
<keyword evidence="1" id="KW-0732">Signal</keyword>
<dbReference type="Gene3D" id="4.10.70.10">
    <property type="entry name" value="Disintegrin domain"/>
    <property type="match status" value="2"/>
</dbReference>
<evidence type="ECO:0000313" key="3">
    <source>
        <dbReference type="EMBL" id="KDO20959.1"/>
    </source>
</evidence>
<dbReference type="RefSeq" id="XP_012208349.1">
    <property type="nucleotide sequence ID" value="XM_012352959.1"/>
</dbReference>
<dbReference type="VEuPathDB" id="FungiDB:SPRG_14051"/>
<dbReference type="PANTHER" id="PTHR11905">
    <property type="entry name" value="ADAM A DISINTEGRIN AND METALLOPROTEASE DOMAIN"/>
    <property type="match status" value="1"/>
</dbReference>
<organism evidence="3 4">
    <name type="scientific">Saprolegnia parasitica (strain CBS 223.65)</name>
    <dbReference type="NCBI Taxonomy" id="695850"/>
    <lineage>
        <taxon>Eukaryota</taxon>
        <taxon>Sar</taxon>
        <taxon>Stramenopiles</taxon>
        <taxon>Oomycota</taxon>
        <taxon>Saprolegniomycetes</taxon>
        <taxon>Saprolegniales</taxon>
        <taxon>Saprolegniaceae</taxon>
        <taxon>Saprolegnia</taxon>
    </lineage>
</organism>
<dbReference type="OMA" id="NARCAGQ"/>